<dbReference type="GO" id="GO:0006857">
    <property type="term" value="P:oligopeptide transport"/>
    <property type="evidence" value="ECO:0007669"/>
    <property type="project" value="InterPro"/>
</dbReference>
<evidence type="ECO:0000256" key="3">
    <source>
        <dbReference type="ARBA" id="ARBA00022692"/>
    </source>
</evidence>
<accession>A0A6B3L6F5</accession>
<comment type="similarity">
    <text evidence="2">Belongs to the major facilitator superfamily. Proton-dependent oligopeptide transporter (POT/PTR) (TC 2.A.17) family.</text>
</comment>
<keyword evidence="3" id="KW-0812">Transmembrane</keyword>
<keyword evidence="5" id="KW-0472">Membrane</keyword>
<dbReference type="SUPFAM" id="SSF103473">
    <property type="entry name" value="MFS general substrate transporter"/>
    <property type="match status" value="1"/>
</dbReference>
<dbReference type="InterPro" id="IPR018456">
    <property type="entry name" value="PTR2_symporter_CS"/>
</dbReference>
<proteinExistence type="inferred from homology"/>
<keyword evidence="4" id="KW-1133">Transmembrane helix</keyword>
<organism evidence="6 7">
    <name type="scientific">Sulfuriroseicoccus oceanibius</name>
    <dbReference type="NCBI Taxonomy" id="2707525"/>
    <lineage>
        <taxon>Bacteria</taxon>
        <taxon>Pseudomonadati</taxon>
        <taxon>Verrucomicrobiota</taxon>
        <taxon>Verrucomicrobiia</taxon>
        <taxon>Verrucomicrobiales</taxon>
        <taxon>Verrucomicrobiaceae</taxon>
        <taxon>Sulfuriroseicoccus</taxon>
    </lineage>
</organism>
<gene>
    <name evidence="6" type="ORF">G3M56_006900</name>
</gene>
<evidence type="ECO:0000256" key="1">
    <source>
        <dbReference type="ARBA" id="ARBA00004141"/>
    </source>
</evidence>
<dbReference type="InterPro" id="IPR036259">
    <property type="entry name" value="MFS_trans_sf"/>
</dbReference>
<dbReference type="SUPFAM" id="SSF54523">
    <property type="entry name" value="Pili subunits"/>
    <property type="match status" value="1"/>
</dbReference>
<evidence type="ECO:0000256" key="4">
    <source>
        <dbReference type="ARBA" id="ARBA00022989"/>
    </source>
</evidence>
<sequence>MPGGIPYIISNEAAERFSFYGMKAALAIFLANYLGVMGGTSMSETEATSYVSFFNSAVYFTPILGAILSDVFLGKYKTIISLSIVYCLGHLALAFMGIGGVVQFWLLSGLGLIALGAGGIKSCVSAHVGDQFGRGNAHLLTKIFNIFYLSINFGAVVSNLAIPLILKWHGPHWAFGIPGVLMALATVAFWMGRNKFIHVPPHGRHFFDELFSRDGRSALFKLIPLFLFVAVFWCLFDQTASTLVFQAEKMDLNVFGITVLPSQIQAANPFLILVLIPLFTWGVYPLVGKIVPLTPLRKIGAGLFLMAVAFAVTALAQESIDAGNTPSVWWQILAYVILTAGEVMVSIVCLEFAYTQSPKKIKSFVMSLYLLSVFAGNLITGIVNIYIPAPTPEFDTQGTNIGLDQQAGTLDDLQRQDNVIVSAVTDDLQAAAQRVITHFDTQGELPESLDNLPLDPWGNPLTYQRLHTKQARIVSMGPDAEPTTQWDLGVTLEVHKADEYGEGTWLYEQRKKQQMERSVDKEASSLTTTWFAGGQPRLEGAAYFWFFTKLMLGTAIVFIPFAMAYKPKTYLQDPAGDHPSAEA</sequence>
<dbReference type="CDD" id="cd17347">
    <property type="entry name" value="MFS_SLC15A1_2_like"/>
    <property type="match status" value="1"/>
</dbReference>
<dbReference type="GO" id="GO:0022857">
    <property type="term" value="F:transmembrane transporter activity"/>
    <property type="evidence" value="ECO:0007669"/>
    <property type="project" value="InterPro"/>
</dbReference>
<dbReference type="Proteomes" id="UP000475117">
    <property type="component" value="Chromosome"/>
</dbReference>
<dbReference type="PANTHER" id="PTHR11654">
    <property type="entry name" value="OLIGOPEPTIDE TRANSPORTER-RELATED"/>
    <property type="match status" value="1"/>
</dbReference>
<dbReference type="Gene3D" id="3.30.700.10">
    <property type="entry name" value="Glycoprotein, Type 4 Pilin"/>
    <property type="match status" value="1"/>
</dbReference>
<dbReference type="PROSITE" id="PS01022">
    <property type="entry name" value="PTR2_1"/>
    <property type="match status" value="1"/>
</dbReference>
<comment type="subcellular location">
    <subcellularLocation>
        <location evidence="1">Membrane</location>
        <topology evidence="1">Multi-pass membrane protein</topology>
    </subcellularLocation>
</comment>
<evidence type="ECO:0000313" key="6">
    <source>
        <dbReference type="EMBL" id="QQL46386.1"/>
    </source>
</evidence>
<evidence type="ECO:0000256" key="2">
    <source>
        <dbReference type="ARBA" id="ARBA00005982"/>
    </source>
</evidence>
<evidence type="ECO:0000256" key="5">
    <source>
        <dbReference type="ARBA" id="ARBA00023136"/>
    </source>
</evidence>
<dbReference type="KEGG" id="soa:G3M56_006900"/>
<reference evidence="6 7" key="1">
    <citation type="submission" date="2020-12" db="EMBL/GenBank/DDBJ databases">
        <title>Sulforoseuscoccus oceanibium gen. nov., sp. nov., a representative of the phylum Verrucomicrobia with special cytoplasmic membrane, and proposal of Sulforoseuscoccusaceae fam. nov.</title>
        <authorList>
            <person name="Xi F."/>
        </authorList>
    </citation>
    <scope>NUCLEOTIDE SEQUENCE [LARGE SCALE GENOMIC DNA]</scope>
    <source>
        <strain evidence="6 7">T37</strain>
    </source>
</reference>
<dbReference type="AlphaFoldDB" id="A0A6B3L6F5"/>
<dbReference type="InterPro" id="IPR000109">
    <property type="entry name" value="POT_fam"/>
</dbReference>
<dbReference type="Pfam" id="PF00854">
    <property type="entry name" value="PTR2"/>
    <property type="match status" value="2"/>
</dbReference>
<dbReference type="InterPro" id="IPR045584">
    <property type="entry name" value="Pilin-like"/>
</dbReference>
<dbReference type="Gene3D" id="1.20.1250.20">
    <property type="entry name" value="MFS general substrate transporter like domains"/>
    <property type="match status" value="2"/>
</dbReference>
<name>A0A6B3L6F5_9BACT</name>
<dbReference type="EMBL" id="CP066776">
    <property type="protein sequence ID" value="QQL46386.1"/>
    <property type="molecule type" value="Genomic_DNA"/>
</dbReference>
<dbReference type="GO" id="GO:0016020">
    <property type="term" value="C:membrane"/>
    <property type="evidence" value="ECO:0007669"/>
    <property type="project" value="UniProtKB-SubCell"/>
</dbReference>
<protein>
    <submittedName>
        <fullName evidence="6">MFS transporter</fullName>
    </submittedName>
</protein>
<evidence type="ECO:0000313" key="7">
    <source>
        <dbReference type="Proteomes" id="UP000475117"/>
    </source>
</evidence>
<keyword evidence="7" id="KW-1185">Reference proteome</keyword>